<dbReference type="InterPro" id="IPR011231">
    <property type="entry name" value="Phage_VT1-Sakai_H0018"/>
</dbReference>
<protein>
    <submittedName>
        <fullName evidence="1">DUF2190 family protein</fullName>
    </submittedName>
</protein>
<evidence type="ECO:0000313" key="2">
    <source>
        <dbReference type="Proteomes" id="UP000824123"/>
    </source>
</evidence>
<sequence length="131" mass="13293">MSYIGDTINTSATIAERAGAQIEDGAGRAVKFDSNGDVVLCSTSGEPALGLLIAQTPDNVELGDIVTVQIKDVGLWVSGGSFGKGTLLANDSQGRAVTAASNGFITAIALESSSGAGQFVKVQLIKSGYKL</sequence>
<proteinExistence type="predicted"/>
<name>A0A9D1LPX1_9FIRM</name>
<accession>A0A9D1LPX1</accession>
<comment type="caution">
    <text evidence="1">The sequence shown here is derived from an EMBL/GenBank/DDBJ whole genome shotgun (WGS) entry which is preliminary data.</text>
</comment>
<dbReference type="Proteomes" id="UP000824123">
    <property type="component" value="Unassembled WGS sequence"/>
</dbReference>
<reference evidence="1" key="1">
    <citation type="submission" date="2020-10" db="EMBL/GenBank/DDBJ databases">
        <authorList>
            <person name="Gilroy R."/>
        </authorList>
    </citation>
    <scope>NUCLEOTIDE SEQUENCE</scope>
    <source>
        <strain evidence="1">ChiSxjej2B14-8506</strain>
    </source>
</reference>
<gene>
    <name evidence="1" type="ORF">IAC59_01095</name>
</gene>
<dbReference type="AlphaFoldDB" id="A0A9D1LPX1"/>
<dbReference type="Pfam" id="PF09956">
    <property type="entry name" value="Phage_cement_2"/>
    <property type="match status" value="1"/>
</dbReference>
<evidence type="ECO:0000313" key="1">
    <source>
        <dbReference type="EMBL" id="HIU45838.1"/>
    </source>
</evidence>
<organism evidence="1 2">
    <name type="scientific">Candidatus Fimadaptatus faecigallinarum</name>
    <dbReference type="NCBI Taxonomy" id="2840814"/>
    <lineage>
        <taxon>Bacteria</taxon>
        <taxon>Bacillati</taxon>
        <taxon>Bacillota</taxon>
        <taxon>Clostridia</taxon>
        <taxon>Eubacteriales</taxon>
        <taxon>Candidatus Fimadaptatus</taxon>
    </lineage>
</organism>
<reference evidence="1" key="2">
    <citation type="journal article" date="2021" name="PeerJ">
        <title>Extensive microbial diversity within the chicken gut microbiome revealed by metagenomics and culture.</title>
        <authorList>
            <person name="Gilroy R."/>
            <person name="Ravi A."/>
            <person name="Getino M."/>
            <person name="Pursley I."/>
            <person name="Horton D.L."/>
            <person name="Alikhan N.F."/>
            <person name="Baker D."/>
            <person name="Gharbi K."/>
            <person name="Hall N."/>
            <person name="Watson M."/>
            <person name="Adriaenssens E.M."/>
            <person name="Foster-Nyarko E."/>
            <person name="Jarju S."/>
            <person name="Secka A."/>
            <person name="Antonio M."/>
            <person name="Oren A."/>
            <person name="Chaudhuri R.R."/>
            <person name="La Ragione R."/>
            <person name="Hildebrand F."/>
            <person name="Pallen M.J."/>
        </authorList>
    </citation>
    <scope>NUCLEOTIDE SEQUENCE</scope>
    <source>
        <strain evidence="1">ChiSxjej2B14-8506</strain>
    </source>
</reference>
<dbReference type="EMBL" id="DVNK01000008">
    <property type="protein sequence ID" value="HIU45838.1"/>
    <property type="molecule type" value="Genomic_DNA"/>
</dbReference>